<sequence>MDLENLLHSLSRKGKKRIALESSSDVNVEPLKRSRKTTANKKRALQTIDLETPEVQIHVHTPAIPHVEELVPETDQATTSSSKAPQTLPIEAMGIGSEYCALFAASYWLFIAYDDKKGIFRHKKVPKTPQQNVFAERMDRTLIERVSSRAAAMAKTRSKVQGKQFTATKKKKKGQTSVSDVRKTKSLDAILGVEPIVFSDDDDGNCSGMGHVVADCRKKVERKQEWIAKDVSKRDKAVLQTDHEGFRPVTKGWKSKEKEEGIVATGTSNSFQVAVQG</sequence>
<reference evidence="2" key="2">
    <citation type="submission" date="2021-03" db="UniProtKB">
        <authorList>
            <consortium name="EnsemblPlants"/>
        </authorList>
    </citation>
    <scope>IDENTIFICATION</scope>
</reference>
<reference evidence="2" key="1">
    <citation type="submission" date="2018-11" db="EMBL/GenBank/DDBJ databases">
        <authorList>
            <person name="Grassa J C."/>
        </authorList>
    </citation>
    <scope>NUCLEOTIDE SEQUENCE [LARGE SCALE GENOMIC DNA]</scope>
</reference>
<dbReference type="AlphaFoldDB" id="A0A803PB77"/>
<dbReference type="EnsemblPlants" id="evm.model.03.976">
    <property type="protein sequence ID" value="cds.evm.model.03.976"/>
    <property type="gene ID" value="evm.TU.03.976"/>
</dbReference>
<organism evidence="2 3">
    <name type="scientific">Cannabis sativa</name>
    <name type="common">Hemp</name>
    <name type="synonym">Marijuana</name>
    <dbReference type="NCBI Taxonomy" id="3483"/>
    <lineage>
        <taxon>Eukaryota</taxon>
        <taxon>Viridiplantae</taxon>
        <taxon>Streptophyta</taxon>
        <taxon>Embryophyta</taxon>
        <taxon>Tracheophyta</taxon>
        <taxon>Spermatophyta</taxon>
        <taxon>Magnoliopsida</taxon>
        <taxon>eudicotyledons</taxon>
        <taxon>Gunneridae</taxon>
        <taxon>Pentapetalae</taxon>
        <taxon>rosids</taxon>
        <taxon>fabids</taxon>
        <taxon>Rosales</taxon>
        <taxon>Cannabaceae</taxon>
        <taxon>Cannabis</taxon>
    </lineage>
</organism>
<proteinExistence type="predicted"/>
<accession>A0A803PB77</accession>
<evidence type="ECO:0000313" key="2">
    <source>
        <dbReference type="EnsemblPlants" id="cds.evm.model.03.976"/>
    </source>
</evidence>
<evidence type="ECO:0000313" key="3">
    <source>
        <dbReference type="Proteomes" id="UP000596661"/>
    </source>
</evidence>
<dbReference type="EMBL" id="UZAU01000275">
    <property type="status" value="NOT_ANNOTATED_CDS"/>
    <property type="molecule type" value="Genomic_DNA"/>
</dbReference>
<keyword evidence="3" id="KW-1185">Reference proteome</keyword>
<evidence type="ECO:0000256" key="1">
    <source>
        <dbReference type="SAM" id="MobiDB-lite"/>
    </source>
</evidence>
<name>A0A803PB77_CANSA</name>
<protein>
    <submittedName>
        <fullName evidence="2">Uncharacterized protein</fullName>
    </submittedName>
</protein>
<dbReference type="Gramene" id="evm.model.03.976">
    <property type="protein sequence ID" value="cds.evm.model.03.976"/>
    <property type="gene ID" value="evm.TU.03.976"/>
</dbReference>
<dbReference type="Proteomes" id="UP000596661">
    <property type="component" value="Chromosome 3"/>
</dbReference>
<feature type="region of interest" description="Disordered" evidence="1">
    <location>
        <begin position="159"/>
        <end position="179"/>
    </location>
</feature>